<dbReference type="InterPro" id="IPR050790">
    <property type="entry name" value="ExbB/TolQ_transport"/>
</dbReference>
<evidence type="ECO:0000256" key="4">
    <source>
        <dbReference type="ARBA" id="ARBA00022692"/>
    </source>
</evidence>
<keyword evidence="5 8" id="KW-0653">Protein transport</keyword>
<keyword evidence="7 10" id="KW-0472">Membrane</keyword>
<dbReference type="GO" id="GO:0005886">
    <property type="term" value="C:plasma membrane"/>
    <property type="evidence" value="ECO:0007669"/>
    <property type="project" value="UniProtKB-SubCell"/>
</dbReference>
<evidence type="ECO:0000259" key="11">
    <source>
        <dbReference type="Pfam" id="PF01618"/>
    </source>
</evidence>
<protein>
    <submittedName>
        <fullName evidence="12">MotA/TolQ/ExbB proton channel family protein</fullName>
    </submittedName>
</protein>
<dbReference type="OrthoDB" id="4045at2"/>
<reference evidence="12 13" key="1">
    <citation type="submission" date="2016-04" db="EMBL/GenBank/DDBJ databases">
        <title>Genome analysis of Thermosulfurimonas dismutans, the first thermophilic sulfur-disproportionating bacterium of the phylum Thermodesulfobacteria.</title>
        <authorList>
            <person name="Mardanov A.V."/>
            <person name="Beletsky A.V."/>
            <person name="Kadnikov V.V."/>
            <person name="Slobodkin A.I."/>
            <person name="Ravin N.V."/>
        </authorList>
    </citation>
    <scope>NUCLEOTIDE SEQUENCE [LARGE SCALE GENOMIC DNA]</scope>
    <source>
        <strain evidence="12 13">S95</strain>
    </source>
</reference>
<gene>
    <name evidence="12" type="ORF">TDIS_1876</name>
</gene>
<sequence>MSLWWLIEKGGVLIWPLLGCSVLGLAVFFERLVRLFRAASRDPGLVERVAEKVLTGDLEGARRESAREGGAVGRMLYEGLSMGLTDVETVERLLASAVERELAGLSRYFGLLALIGNLAPLLGLLGTVIGMIKAFQTVEALGERVTPSHLAGGIWEAMLTTAAGLTVAIPVMIGLSYLEGRLSRIENEMEEAATLLLKALKERSRHASH</sequence>
<dbReference type="Pfam" id="PF01618">
    <property type="entry name" value="MotA_ExbB"/>
    <property type="match status" value="1"/>
</dbReference>
<dbReference type="EMBL" id="LWLG01000017">
    <property type="protein sequence ID" value="OAQ20057.1"/>
    <property type="molecule type" value="Genomic_DNA"/>
</dbReference>
<evidence type="ECO:0000256" key="2">
    <source>
        <dbReference type="ARBA" id="ARBA00022448"/>
    </source>
</evidence>
<feature type="transmembrane region" description="Helical" evidence="10">
    <location>
        <begin position="12"/>
        <end position="33"/>
    </location>
</feature>
<feature type="transmembrane region" description="Helical" evidence="10">
    <location>
        <begin position="108"/>
        <end position="132"/>
    </location>
</feature>
<dbReference type="Proteomes" id="UP000078390">
    <property type="component" value="Unassembled WGS sequence"/>
</dbReference>
<organism evidence="12 13">
    <name type="scientific">Thermosulfurimonas dismutans</name>
    <dbReference type="NCBI Taxonomy" id="999894"/>
    <lineage>
        <taxon>Bacteria</taxon>
        <taxon>Pseudomonadati</taxon>
        <taxon>Thermodesulfobacteriota</taxon>
        <taxon>Thermodesulfobacteria</taxon>
        <taxon>Thermodesulfobacteriales</taxon>
        <taxon>Thermodesulfobacteriaceae</taxon>
        <taxon>Thermosulfurimonas</taxon>
    </lineage>
</organism>
<keyword evidence="9" id="KW-0175">Coiled coil</keyword>
<evidence type="ECO:0000256" key="3">
    <source>
        <dbReference type="ARBA" id="ARBA00022475"/>
    </source>
</evidence>
<evidence type="ECO:0000256" key="9">
    <source>
        <dbReference type="SAM" id="Coils"/>
    </source>
</evidence>
<feature type="coiled-coil region" evidence="9">
    <location>
        <begin position="175"/>
        <end position="202"/>
    </location>
</feature>
<feature type="transmembrane region" description="Helical" evidence="10">
    <location>
        <begin position="152"/>
        <end position="178"/>
    </location>
</feature>
<name>A0A179D1X3_9BACT</name>
<dbReference type="PANTHER" id="PTHR30625:SF15">
    <property type="entry name" value="BIOPOLYMER TRANSPORT PROTEIN EXBB"/>
    <property type="match status" value="1"/>
</dbReference>
<evidence type="ECO:0000256" key="10">
    <source>
        <dbReference type="SAM" id="Phobius"/>
    </source>
</evidence>
<accession>A0A179D1X3</accession>
<evidence type="ECO:0000256" key="8">
    <source>
        <dbReference type="RuleBase" id="RU004057"/>
    </source>
</evidence>
<feature type="domain" description="MotA/TolQ/ExbB proton channel" evidence="11">
    <location>
        <begin position="73"/>
        <end position="191"/>
    </location>
</feature>
<keyword evidence="3" id="KW-1003">Cell membrane</keyword>
<dbReference type="GO" id="GO:0017038">
    <property type="term" value="P:protein import"/>
    <property type="evidence" value="ECO:0007669"/>
    <property type="project" value="TreeGrafter"/>
</dbReference>
<keyword evidence="2 8" id="KW-0813">Transport</keyword>
<dbReference type="AlphaFoldDB" id="A0A179D1X3"/>
<proteinExistence type="inferred from homology"/>
<evidence type="ECO:0000313" key="12">
    <source>
        <dbReference type="EMBL" id="OAQ20057.1"/>
    </source>
</evidence>
<keyword evidence="13" id="KW-1185">Reference proteome</keyword>
<dbReference type="STRING" id="999894.TDIS_1876"/>
<evidence type="ECO:0000256" key="7">
    <source>
        <dbReference type="ARBA" id="ARBA00023136"/>
    </source>
</evidence>
<keyword evidence="4 10" id="KW-0812">Transmembrane</keyword>
<evidence type="ECO:0000256" key="5">
    <source>
        <dbReference type="ARBA" id="ARBA00022927"/>
    </source>
</evidence>
<keyword evidence="6 10" id="KW-1133">Transmembrane helix</keyword>
<comment type="subcellular location">
    <subcellularLocation>
        <location evidence="1">Cell membrane</location>
        <topology evidence="1">Multi-pass membrane protein</topology>
    </subcellularLocation>
    <subcellularLocation>
        <location evidence="8">Membrane</location>
        <topology evidence="8">Multi-pass membrane protein</topology>
    </subcellularLocation>
</comment>
<dbReference type="InterPro" id="IPR002898">
    <property type="entry name" value="MotA_ExbB_proton_chnl"/>
</dbReference>
<dbReference type="RefSeq" id="WP_068671622.1">
    <property type="nucleotide sequence ID" value="NZ_LWLG01000017.1"/>
</dbReference>
<comment type="caution">
    <text evidence="12">The sequence shown here is derived from an EMBL/GenBank/DDBJ whole genome shotgun (WGS) entry which is preliminary data.</text>
</comment>
<dbReference type="PANTHER" id="PTHR30625">
    <property type="entry name" value="PROTEIN TOLQ"/>
    <property type="match status" value="1"/>
</dbReference>
<evidence type="ECO:0000256" key="6">
    <source>
        <dbReference type="ARBA" id="ARBA00022989"/>
    </source>
</evidence>
<comment type="similarity">
    <text evidence="8">Belongs to the exbB/tolQ family.</text>
</comment>
<evidence type="ECO:0000256" key="1">
    <source>
        <dbReference type="ARBA" id="ARBA00004651"/>
    </source>
</evidence>
<evidence type="ECO:0000313" key="13">
    <source>
        <dbReference type="Proteomes" id="UP000078390"/>
    </source>
</evidence>